<dbReference type="PANTHER" id="PTHR21060:SF15">
    <property type="entry name" value="ACETATE KINASE-RELATED"/>
    <property type="match status" value="1"/>
</dbReference>
<dbReference type="PaxDb" id="584708-Apau_0349"/>
<dbReference type="GO" id="GO:0047761">
    <property type="term" value="F:butyrate kinase activity"/>
    <property type="evidence" value="ECO:0007669"/>
    <property type="project" value="UniProtKB-UniRule"/>
</dbReference>
<organism evidence="11 12">
    <name type="scientific">Aminomonas paucivorans DSM 12260</name>
    <dbReference type="NCBI Taxonomy" id="584708"/>
    <lineage>
        <taxon>Bacteria</taxon>
        <taxon>Thermotogati</taxon>
        <taxon>Synergistota</taxon>
        <taxon>Synergistia</taxon>
        <taxon>Synergistales</taxon>
        <taxon>Synergistaceae</taxon>
        <taxon>Aminomonas</taxon>
    </lineage>
</organism>
<evidence type="ECO:0000256" key="5">
    <source>
        <dbReference type="ARBA" id="ARBA00022741"/>
    </source>
</evidence>
<dbReference type="NCBIfam" id="TIGR02707">
    <property type="entry name" value="butyr_kinase"/>
    <property type="match status" value="1"/>
</dbReference>
<dbReference type="EC" id="2.7.2.7" evidence="9"/>
<keyword evidence="3 9" id="KW-0963">Cytoplasm</keyword>
<accession>E3CZ11</accession>
<dbReference type="InterPro" id="IPR023865">
    <property type="entry name" value="Aliphatic_acid_kinase_CS"/>
</dbReference>
<dbReference type="GO" id="GO:0005524">
    <property type="term" value="F:ATP binding"/>
    <property type="evidence" value="ECO:0007669"/>
    <property type="project" value="UniProtKB-KW"/>
</dbReference>
<dbReference type="GO" id="GO:0005737">
    <property type="term" value="C:cytoplasm"/>
    <property type="evidence" value="ECO:0007669"/>
    <property type="project" value="UniProtKB-SubCell"/>
</dbReference>
<comment type="subcellular location">
    <subcellularLocation>
        <location evidence="1 9">Cytoplasm</location>
    </subcellularLocation>
</comment>
<dbReference type="PROSITE" id="PS01076">
    <property type="entry name" value="ACETATE_KINASE_2"/>
    <property type="match status" value="1"/>
</dbReference>
<dbReference type="PIRSF" id="PIRSF036458">
    <property type="entry name" value="Butyrate_kin"/>
    <property type="match status" value="1"/>
</dbReference>
<reference evidence="11 12" key="1">
    <citation type="journal article" date="2010" name="Stand. Genomic Sci.">
        <title>Non-contiguous finished genome sequence of Aminomonas paucivorans type strain (GLU-3).</title>
        <authorList>
            <person name="Pitluck S."/>
            <person name="Yasawong M."/>
            <person name="Held B."/>
            <person name="Lapidus A."/>
            <person name="Nolan M."/>
            <person name="Copeland A."/>
            <person name="Lucas S."/>
            <person name="Del Rio T.G."/>
            <person name="Tice H."/>
            <person name="Cheng J.F."/>
            <person name="Chertkov O."/>
            <person name="Goodwin L."/>
            <person name="Tapia R."/>
            <person name="Han C."/>
            <person name="Liolios K."/>
            <person name="Ivanova N."/>
            <person name="Mavromatis K."/>
            <person name="Ovchinnikova G."/>
            <person name="Pati A."/>
            <person name="Chen A."/>
            <person name="Palaniappan K."/>
            <person name="Land M."/>
            <person name="Hauser L."/>
            <person name="Chang Y.J."/>
            <person name="Jeffries C.D."/>
            <person name="Pukall R."/>
            <person name="Spring S."/>
            <person name="Rohde M."/>
            <person name="Sikorski J."/>
            <person name="Goker M."/>
            <person name="Woyke T."/>
            <person name="Bristow J."/>
            <person name="Eisen J.A."/>
            <person name="Markowitz V."/>
            <person name="Hugenholtz P."/>
            <person name="Kyrpides N.C."/>
            <person name="Klenk H.P."/>
        </authorList>
    </citation>
    <scope>NUCLEOTIDE SEQUENCE [LARGE SCALE GENOMIC DNA]</scope>
    <source>
        <strain evidence="11 12">DSM 12260</strain>
    </source>
</reference>
<dbReference type="HOGENOM" id="CLU_048716_0_0_0"/>
<keyword evidence="4 9" id="KW-0808">Transferase</keyword>
<dbReference type="PANTHER" id="PTHR21060">
    <property type="entry name" value="ACETATE KINASE"/>
    <property type="match status" value="1"/>
</dbReference>
<dbReference type="SUPFAM" id="SSF53067">
    <property type="entry name" value="Actin-like ATPase domain"/>
    <property type="match status" value="2"/>
</dbReference>
<dbReference type="NCBIfam" id="NF002834">
    <property type="entry name" value="PRK03011.1-5"/>
    <property type="match status" value="1"/>
</dbReference>
<dbReference type="Gene3D" id="3.30.420.40">
    <property type="match status" value="2"/>
</dbReference>
<dbReference type="AlphaFoldDB" id="E3CZ11"/>
<dbReference type="STRING" id="584708.Apau_0349"/>
<dbReference type="PRINTS" id="PR00471">
    <property type="entry name" value="ACETATEKNASE"/>
</dbReference>
<keyword evidence="6 9" id="KW-0418">Kinase</keyword>
<evidence type="ECO:0000256" key="1">
    <source>
        <dbReference type="ARBA" id="ARBA00004496"/>
    </source>
</evidence>
<dbReference type="InterPro" id="IPR000890">
    <property type="entry name" value="Aliphatic_acid_kin_short-chain"/>
</dbReference>
<evidence type="ECO:0000256" key="3">
    <source>
        <dbReference type="ARBA" id="ARBA00022490"/>
    </source>
</evidence>
<keyword evidence="5 9" id="KW-0547">Nucleotide-binding</keyword>
<proteinExistence type="inferred from homology"/>
<comment type="catalytic activity">
    <reaction evidence="8 9">
        <text>butanoate + ATP = butanoyl phosphate + ADP</text>
        <dbReference type="Rhea" id="RHEA:13585"/>
        <dbReference type="ChEBI" id="CHEBI:17968"/>
        <dbReference type="ChEBI" id="CHEBI:30616"/>
        <dbReference type="ChEBI" id="CHEBI:58079"/>
        <dbReference type="ChEBI" id="CHEBI:456216"/>
        <dbReference type="EC" id="2.7.2.7"/>
    </reaction>
</comment>
<evidence type="ECO:0000256" key="2">
    <source>
        <dbReference type="ARBA" id="ARBA00008748"/>
    </source>
</evidence>
<evidence type="ECO:0000256" key="7">
    <source>
        <dbReference type="ARBA" id="ARBA00022840"/>
    </source>
</evidence>
<dbReference type="GO" id="GO:0008776">
    <property type="term" value="F:acetate kinase activity"/>
    <property type="evidence" value="ECO:0007669"/>
    <property type="project" value="TreeGrafter"/>
</dbReference>
<dbReference type="PROSITE" id="PS01075">
    <property type="entry name" value="ACETATE_KINASE_1"/>
    <property type="match status" value="1"/>
</dbReference>
<gene>
    <name evidence="9" type="primary">buk</name>
    <name evidence="11" type="ORF">Apau_0349</name>
</gene>
<dbReference type="InterPro" id="IPR043129">
    <property type="entry name" value="ATPase_NBD"/>
</dbReference>
<evidence type="ECO:0000256" key="10">
    <source>
        <dbReference type="RuleBase" id="RU003835"/>
    </source>
</evidence>
<dbReference type="GO" id="GO:0006083">
    <property type="term" value="P:acetate metabolic process"/>
    <property type="evidence" value="ECO:0007669"/>
    <property type="project" value="TreeGrafter"/>
</dbReference>
<dbReference type="CDD" id="cd24011">
    <property type="entry name" value="ASKHA_NBD_BK"/>
    <property type="match status" value="1"/>
</dbReference>
<dbReference type="HAMAP" id="MF_00542">
    <property type="entry name" value="Butyrate_kinase"/>
    <property type="match status" value="1"/>
</dbReference>
<dbReference type="Proteomes" id="UP000005096">
    <property type="component" value="Chromosome"/>
</dbReference>
<dbReference type="Pfam" id="PF00871">
    <property type="entry name" value="Acetate_kinase"/>
    <property type="match status" value="1"/>
</dbReference>
<evidence type="ECO:0000256" key="6">
    <source>
        <dbReference type="ARBA" id="ARBA00022777"/>
    </source>
</evidence>
<dbReference type="EMBL" id="CM001022">
    <property type="protein sequence ID" value="EFQ22784.1"/>
    <property type="molecule type" value="Genomic_DNA"/>
</dbReference>
<evidence type="ECO:0000313" key="12">
    <source>
        <dbReference type="Proteomes" id="UP000005096"/>
    </source>
</evidence>
<evidence type="ECO:0000256" key="8">
    <source>
        <dbReference type="ARBA" id="ARBA00048596"/>
    </source>
</evidence>
<sequence>MGFVILAINPGSTSTKVALFQDEEELGRKELPHRAEDLAGFPRVADQKAYRLGAIEALMEARGRRFEELSAVVGRGGIVDPIPGGTYRVGPLLLEHLHRGKPWEHASNLGGILAEAIASPLGIPSFIVDPVAVDELEDLARITGLPELPLRSLVHALNVKATVRLAARDLNRDWQELSVVVAHLGSGFSICAHREGRIVDVNNANERGPFSPERAGGVPALELVRLAYSGRWTQQDLRRRLVGRGGLSAYLGTTDLREAAARIAAGDEGADRVVEAMAFQVAQEIAAMAVPLRGKVDAVILTGGVAHSSDFVARVQRRVEWIAPVLRYPGEDEMKALCQGALRVLRGEEEPRDYERFAGGTGER</sequence>
<protein>
    <recommendedName>
        <fullName evidence="9">Probable butyrate kinase</fullName>
        <shortName evidence="9">BK</shortName>
        <ecNumber evidence="9">2.7.2.7</ecNumber>
    </recommendedName>
    <alternativeName>
        <fullName evidence="9">Branched-chain carboxylic acid kinase</fullName>
    </alternativeName>
</protein>
<dbReference type="RefSeq" id="WP_006299931.1">
    <property type="nucleotide sequence ID" value="NZ_CM001022.1"/>
</dbReference>
<keyword evidence="7 9" id="KW-0067">ATP-binding</keyword>
<evidence type="ECO:0000256" key="9">
    <source>
        <dbReference type="HAMAP-Rule" id="MF_00542"/>
    </source>
</evidence>
<dbReference type="InterPro" id="IPR011245">
    <property type="entry name" value="Butyrate_kin"/>
</dbReference>
<name>E3CZ11_9BACT</name>
<keyword evidence="12" id="KW-1185">Reference proteome</keyword>
<dbReference type="OrthoDB" id="9771859at2"/>
<evidence type="ECO:0000256" key="4">
    <source>
        <dbReference type="ARBA" id="ARBA00022679"/>
    </source>
</evidence>
<comment type="similarity">
    <text evidence="2 9 10">Belongs to the acetokinase family.</text>
</comment>
<dbReference type="eggNOG" id="COG3426">
    <property type="taxonomic scope" value="Bacteria"/>
</dbReference>
<evidence type="ECO:0000313" key="11">
    <source>
        <dbReference type="EMBL" id="EFQ22784.1"/>
    </source>
</evidence>